<dbReference type="SMART" id="SM00900">
    <property type="entry name" value="FMN_bind"/>
    <property type="match status" value="1"/>
</dbReference>
<dbReference type="GO" id="GO:0010181">
    <property type="term" value="F:FMN binding"/>
    <property type="evidence" value="ECO:0007669"/>
    <property type="project" value="InterPro"/>
</dbReference>
<dbReference type="Proteomes" id="UP000239814">
    <property type="component" value="Chromosome"/>
</dbReference>
<sequence>MAATTSTRFHLRKTFAIAAAATSLFLFSGCSDDGDAATATSNTVAVRSADTEANTGRYRAGTYTAEGTYTNPGGTSEVTVELTLDDAGTITAATVTPEATGGNSLQFQTQFAGGISDEVVGKSIDDLDVSKVSGSSLTSGGFNQAVDKIRAEASV</sequence>
<accession>A0A2S0KE25</accession>
<evidence type="ECO:0000259" key="2">
    <source>
        <dbReference type="SMART" id="SM00900"/>
    </source>
</evidence>
<feature type="domain" description="FMN-binding" evidence="2">
    <location>
        <begin position="73"/>
        <end position="153"/>
    </location>
</feature>
<keyword evidence="1" id="KW-0732">Signal</keyword>
<gene>
    <name evidence="3" type="ORF">C6V83_06260</name>
</gene>
<organism evidence="3 4">
    <name type="scientific">Gordonia iterans</name>
    <dbReference type="NCBI Taxonomy" id="1004901"/>
    <lineage>
        <taxon>Bacteria</taxon>
        <taxon>Bacillati</taxon>
        <taxon>Actinomycetota</taxon>
        <taxon>Actinomycetes</taxon>
        <taxon>Mycobacteriales</taxon>
        <taxon>Gordoniaceae</taxon>
        <taxon>Gordonia</taxon>
    </lineage>
</organism>
<protein>
    <recommendedName>
        <fullName evidence="2">FMN-binding domain-containing protein</fullName>
    </recommendedName>
</protein>
<dbReference type="GO" id="GO:0016020">
    <property type="term" value="C:membrane"/>
    <property type="evidence" value="ECO:0007669"/>
    <property type="project" value="InterPro"/>
</dbReference>
<evidence type="ECO:0000256" key="1">
    <source>
        <dbReference type="SAM" id="SignalP"/>
    </source>
</evidence>
<dbReference type="OrthoDB" id="4232596at2"/>
<dbReference type="Pfam" id="PF04205">
    <property type="entry name" value="FMN_bind"/>
    <property type="match status" value="1"/>
</dbReference>
<dbReference type="AlphaFoldDB" id="A0A2S0KE25"/>
<evidence type="ECO:0000313" key="3">
    <source>
        <dbReference type="EMBL" id="AVL99936.1"/>
    </source>
</evidence>
<keyword evidence="4" id="KW-1185">Reference proteome</keyword>
<name>A0A2S0KE25_9ACTN</name>
<feature type="signal peptide" evidence="1">
    <location>
        <begin position="1"/>
        <end position="28"/>
    </location>
</feature>
<evidence type="ECO:0000313" key="4">
    <source>
        <dbReference type="Proteomes" id="UP000239814"/>
    </source>
</evidence>
<dbReference type="RefSeq" id="WP_105941668.1">
    <property type="nucleotide sequence ID" value="NZ_CP027433.1"/>
</dbReference>
<dbReference type="KEGG" id="git:C6V83_06260"/>
<reference evidence="3 4" key="1">
    <citation type="submission" date="2018-03" db="EMBL/GenBank/DDBJ databases">
        <title>Characteristics and genome of n-alkane degrading marine bacteria Gordonia iterans isolated from crude oil contaminated in Tae-an, South Korea.</title>
        <authorList>
            <person name="Lee S.-S."/>
            <person name="Kim H."/>
        </authorList>
    </citation>
    <scope>NUCLEOTIDE SEQUENCE [LARGE SCALE GENOMIC DNA]</scope>
    <source>
        <strain evidence="3 4">Co17</strain>
    </source>
</reference>
<proteinExistence type="predicted"/>
<dbReference type="InterPro" id="IPR007329">
    <property type="entry name" value="FMN-bd"/>
</dbReference>
<dbReference type="EMBL" id="CP027433">
    <property type="protein sequence ID" value="AVL99936.1"/>
    <property type="molecule type" value="Genomic_DNA"/>
</dbReference>
<feature type="chain" id="PRO_5039147496" description="FMN-binding domain-containing protein" evidence="1">
    <location>
        <begin position="29"/>
        <end position="155"/>
    </location>
</feature>